<evidence type="ECO:0000256" key="1">
    <source>
        <dbReference type="ARBA" id="ARBA00004141"/>
    </source>
</evidence>
<keyword evidence="8" id="KW-1185">Reference proteome</keyword>
<keyword evidence="2 5" id="KW-0812">Transmembrane</keyword>
<dbReference type="InterPro" id="IPR011527">
    <property type="entry name" value="ABC1_TM_dom"/>
</dbReference>
<proteinExistence type="predicted"/>
<feature type="transmembrane region" description="Helical" evidence="5">
    <location>
        <begin position="223"/>
        <end position="242"/>
    </location>
</feature>
<dbReference type="Pfam" id="PF00664">
    <property type="entry name" value="ABC_membrane"/>
    <property type="match status" value="1"/>
</dbReference>
<dbReference type="GO" id="GO:0005524">
    <property type="term" value="F:ATP binding"/>
    <property type="evidence" value="ECO:0007669"/>
    <property type="project" value="InterPro"/>
</dbReference>
<evidence type="ECO:0000313" key="7">
    <source>
        <dbReference type="EMBL" id="PSN61332.1"/>
    </source>
</evidence>
<dbReference type="Proteomes" id="UP000240883">
    <property type="component" value="Unassembled WGS sequence"/>
</dbReference>
<evidence type="ECO:0000259" key="6">
    <source>
        <dbReference type="PROSITE" id="PS50929"/>
    </source>
</evidence>
<dbReference type="PANTHER" id="PTHR43394">
    <property type="entry name" value="ATP-DEPENDENT PERMEASE MDL1, MITOCHONDRIAL"/>
    <property type="match status" value="1"/>
</dbReference>
<feature type="transmembrane region" description="Helical" evidence="5">
    <location>
        <begin position="30"/>
        <end position="51"/>
    </location>
</feature>
<feature type="transmembrane region" description="Helical" evidence="5">
    <location>
        <begin position="248"/>
        <end position="268"/>
    </location>
</feature>
<keyword evidence="3 5" id="KW-1133">Transmembrane helix</keyword>
<dbReference type="OrthoDB" id="6500128at2759"/>
<gene>
    <name evidence="7" type="ORF">BS50DRAFT_578362</name>
</gene>
<organism evidence="7 8">
    <name type="scientific">Corynespora cassiicola Philippines</name>
    <dbReference type="NCBI Taxonomy" id="1448308"/>
    <lineage>
        <taxon>Eukaryota</taxon>
        <taxon>Fungi</taxon>
        <taxon>Dikarya</taxon>
        <taxon>Ascomycota</taxon>
        <taxon>Pezizomycotina</taxon>
        <taxon>Dothideomycetes</taxon>
        <taxon>Pleosporomycetidae</taxon>
        <taxon>Pleosporales</taxon>
        <taxon>Corynesporascaceae</taxon>
        <taxon>Corynespora</taxon>
    </lineage>
</organism>
<sequence length="404" mass="44875">MNISVVGVFFETSYGIVSGLYLPAGSISDFVYTSLSLLRAFASFLCLLLLLKRRQYERTDEETMPLLQGSTVCSAQDNNTKGIFHFAKNLAIFRSCILPKNDYVFNSLLAIRVVIILAKRYLNIGVPHTFGTVVDKAIPGSGKIPWNEIGLWAVHYSLRGVVFPAVENSVSTYVEASSFRKIQDLAFHHIHQLSFDFYAHKNSGEIVKAMEQAESVNGLVDTLLNIGQMFLDLAVALAYIWHEFGMNMALAVSLVATSYIMIGVRLAAWSSSRRSAYAESLRKKTFAASESISHFELIAYFNQASAERERYKRIVEAAMTALLSLAYRQYAGQATLGTLIYCGHAAVVIIAIQQIVSGKIPIGSLFTFQMIWENIASPIKGMASSYRLITTALIDAERLIEFLH</sequence>
<evidence type="ECO:0000313" key="8">
    <source>
        <dbReference type="Proteomes" id="UP000240883"/>
    </source>
</evidence>
<dbReference type="STRING" id="1448308.A0A2T2N797"/>
<dbReference type="EMBL" id="KZ678144">
    <property type="protein sequence ID" value="PSN61332.1"/>
    <property type="molecule type" value="Genomic_DNA"/>
</dbReference>
<dbReference type="AlphaFoldDB" id="A0A2T2N797"/>
<feature type="non-terminal residue" evidence="7">
    <location>
        <position position="404"/>
    </location>
</feature>
<dbReference type="SUPFAM" id="SSF90123">
    <property type="entry name" value="ABC transporter transmembrane region"/>
    <property type="match status" value="1"/>
</dbReference>
<evidence type="ECO:0000256" key="3">
    <source>
        <dbReference type="ARBA" id="ARBA00022989"/>
    </source>
</evidence>
<accession>A0A2T2N797</accession>
<protein>
    <recommendedName>
        <fullName evidence="6">ABC transmembrane type-1 domain-containing protein</fullName>
    </recommendedName>
</protein>
<dbReference type="Gene3D" id="1.20.1560.10">
    <property type="entry name" value="ABC transporter type 1, transmembrane domain"/>
    <property type="match status" value="1"/>
</dbReference>
<dbReference type="GO" id="GO:0015421">
    <property type="term" value="F:ABC-type oligopeptide transporter activity"/>
    <property type="evidence" value="ECO:0007669"/>
    <property type="project" value="TreeGrafter"/>
</dbReference>
<dbReference type="PANTHER" id="PTHR43394:SF1">
    <property type="entry name" value="ATP-BINDING CASSETTE SUB-FAMILY B MEMBER 10, MITOCHONDRIAL"/>
    <property type="match status" value="1"/>
</dbReference>
<evidence type="ECO:0000256" key="4">
    <source>
        <dbReference type="ARBA" id="ARBA00023136"/>
    </source>
</evidence>
<keyword evidence="4 5" id="KW-0472">Membrane</keyword>
<feature type="domain" description="ABC transmembrane type-1" evidence="6">
    <location>
        <begin position="122"/>
        <end position="391"/>
    </location>
</feature>
<dbReference type="PROSITE" id="PS50929">
    <property type="entry name" value="ABC_TM1F"/>
    <property type="match status" value="1"/>
</dbReference>
<dbReference type="InterPro" id="IPR039421">
    <property type="entry name" value="Type_1_exporter"/>
</dbReference>
<dbReference type="GO" id="GO:0016020">
    <property type="term" value="C:membrane"/>
    <property type="evidence" value="ECO:0007669"/>
    <property type="project" value="UniProtKB-SubCell"/>
</dbReference>
<name>A0A2T2N797_CORCC</name>
<comment type="subcellular location">
    <subcellularLocation>
        <location evidence="1">Membrane</location>
        <topology evidence="1">Multi-pass membrane protein</topology>
    </subcellularLocation>
</comment>
<evidence type="ECO:0000256" key="5">
    <source>
        <dbReference type="SAM" id="Phobius"/>
    </source>
</evidence>
<reference evidence="7 8" key="1">
    <citation type="journal article" date="2018" name="Front. Microbiol.">
        <title>Genome-Wide Analysis of Corynespora cassiicola Leaf Fall Disease Putative Effectors.</title>
        <authorList>
            <person name="Lopez D."/>
            <person name="Ribeiro S."/>
            <person name="Label P."/>
            <person name="Fumanal B."/>
            <person name="Venisse J.S."/>
            <person name="Kohler A."/>
            <person name="de Oliveira R.R."/>
            <person name="Labutti K."/>
            <person name="Lipzen A."/>
            <person name="Lail K."/>
            <person name="Bauer D."/>
            <person name="Ohm R.A."/>
            <person name="Barry K.W."/>
            <person name="Spatafora J."/>
            <person name="Grigoriev I.V."/>
            <person name="Martin F.M."/>
            <person name="Pujade-Renaud V."/>
        </authorList>
    </citation>
    <scope>NUCLEOTIDE SEQUENCE [LARGE SCALE GENOMIC DNA]</scope>
    <source>
        <strain evidence="7 8">Philippines</strain>
    </source>
</reference>
<dbReference type="InterPro" id="IPR036640">
    <property type="entry name" value="ABC1_TM_sf"/>
</dbReference>
<evidence type="ECO:0000256" key="2">
    <source>
        <dbReference type="ARBA" id="ARBA00022692"/>
    </source>
</evidence>